<sequence>MAFRAISLAGLATILSITALPAHAAGFFDDLARAFLGAPPRPQAVEPYNPLSVTVKPRRQKSARAKAAPVEARSTPKPPVVQLDPSSDPYWYLKDPTMRRGDIVVTDRGVLVFQGRNADTMRRADFSALGGSDPKGWKRKLQAAAAGARTMFSPGATKVRTMTAETVEELKIVEP</sequence>
<evidence type="ECO:0000256" key="2">
    <source>
        <dbReference type="SAM" id="SignalP"/>
    </source>
</evidence>
<proteinExistence type="predicted"/>
<evidence type="ECO:0000313" key="4">
    <source>
        <dbReference type="Proteomes" id="UP000619295"/>
    </source>
</evidence>
<feature type="chain" id="PRO_5036743211" evidence="2">
    <location>
        <begin position="25"/>
        <end position="175"/>
    </location>
</feature>
<feature type="region of interest" description="Disordered" evidence="1">
    <location>
        <begin position="55"/>
        <end position="86"/>
    </location>
</feature>
<dbReference type="EMBL" id="JACXWY010000007">
    <property type="protein sequence ID" value="MBD3846790.1"/>
    <property type="molecule type" value="Genomic_DNA"/>
</dbReference>
<accession>A0A927HYR7</accession>
<keyword evidence="2" id="KW-0732">Signal</keyword>
<dbReference type="Proteomes" id="UP000619295">
    <property type="component" value="Unassembled WGS sequence"/>
</dbReference>
<feature type="signal peptide" evidence="2">
    <location>
        <begin position="1"/>
        <end position="24"/>
    </location>
</feature>
<protein>
    <submittedName>
        <fullName evidence="3">Uncharacterized protein</fullName>
    </submittedName>
</protein>
<evidence type="ECO:0000256" key="1">
    <source>
        <dbReference type="SAM" id="MobiDB-lite"/>
    </source>
</evidence>
<evidence type="ECO:0000313" key="3">
    <source>
        <dbReference type="EMBL" id="MBD3846790.1"/>
    </source>
</evidence>
<reference evidence="3" key="1">
    <citation type="submission" date="2020-09" db="EMBL/GenBank/DDBJ databases">
        <title>Bosea spartocytisi sp. nov. a root nodule endophyte of Spartocytisus supranubius in the high mountain ecosystem fo the Teide National Park (Canary Islands, Spain).</title>
        <authorList>
            <person name="Pulido-Suarez L."/>
            <person name="Peix A."/>
            <person name="Igual J.M."/>
            <person name="Socas-Perez N."/>
            <person name="Velazquez E."/>
            <person name="Flores-Felix J.D."/>
            <person name="Leon-Barrios M."/>
        </authorList>
    </citation>
    <scope>NUCLEOTIDE SEQUENCE</scope>
    <source>
        <strain evidence="3">SSUT16</strain>
    </source>
</reference>
<dbReference type="RefSeq" id="WP_191124511.1">
    <property type="nucleotide sequence ID" value="NZ_JACXWY010000007.1"/>
</dbReference>
<dbReference type="AlphaFoldDB" id="A0A927HYR7"/>
<comment type="caution">
    <text evidence="3">The sequence shown here is derived from an EMBL/GenBank/DDBJ whole genome shotgun (WGS) entry which is preliminary data.</text>
</comment>
<organism evidence="3 4">
    <name type="scientific">Bosea spartocytisi</name>
    <dbReference type="NCBI Taxonomy" id="2773451"/>
    <lineage>
        <taxon>Bacteria</taxon>
        <taxon>Pseudomonadati</taxon>
        <taxon>Pseudomonadota</taxon>
        <taxon>Alphaproteobacteria</taxon>
        <taxon>Hyphomicrobiales</taxon>
        <taxon>Boseaceae</taxon>
        <taxon>Bosea</taxon>
    </lineage>
</organism>
<keyword evidence="4" id="KW-1185">Reference proteome</keyword>
<gene>
    <name evidence="3" type="ORF">IED13_13855</name>
</gene>
<name>A0A927HYR7_9HYPH</name>